<dbReference type="GO" id="GO:0005096">
    <property type="term" value="F:GTPase activator activity"/>
    <property type="evidence" value="ECO:0007669"/>
    <property type="project" value="UniProtKB-KW"/>
</dbReference>
<comment type="caution">
    <text evidence="3">The sequence shown here is derived from an EMBL/GenBank/DDBJ whole genome shotgun (WGS) entry which is preliminary data.</text>
</comment>
<dbReference type="PROSITE" id="PS50086">
    <property type="entry name" value="TBC_RABGAP"/>
    <property type="match status" value="1"/>
</dbReference>
<organism evidence="3 4">
    <name type="scientific">Rotaria magnacalcarata</name>
    <dbReference type="NCBI Taxonomy" id="392030"/>
    <lineage>
        <taxon>Eukaryota</taxon>
        <taxon>Metazoa</taxon>
        <taxon>Spiralia</taxon>
        <taxon>Gnathifera</taxon>
        <taxon>Rotifera</taxon>
        <taxon>Eurotatoria</taxon>
        <taxon>Bdelloidea</taxon>
        <taxon>Philodinida</taxon>
        <taxon>Philodinidae</taxon>
        <taxon>Rotaria</taxon>
    </lineage>
</organism>
<protein>
    <recommendedName>
        <fullName evidence="2">Rab-GAP TBC domain-containing protein</fullName>
    </recommendedName>
</protein>
<dbReference type="AlphaFoldDB" id="A0A8S3K310"/>
<evidence type="ECO:0000313" key="3">
    <source>
        <dbReference type="EMBL" id="CAF5223124.1"/>
    </source>
</evidence>
<accession>A0A8S3K310</accession>
<reference evidence="3" key="1">
    <citation type="submission" date="2021-02" db="EMBL/GenBank/DDBJ databases">
        <authorList>
            <person name="Nowell W R."/>
        </authorList>
    </citation>
    <scope>NUCLEOTIDE SEQUENCE</scope>
</reference>
<proteinExistence type="predicted"/>
<feature type="domain" description="Rab-GAP TBC" evidence="2">
    <location>
        <begin position="1"/>
        <end position="90"/>
    </location>
</feature>
<dbReference type="SUPFAM" id="SSF47923">
    <property type="entry name" value="Ypt/Rab-GAP domain of gyp1p"/>
    <property type="match status" value="1"/>
</dbReference>
<name>A0A8S3K310_9BILA</name>
<dbReference type="Proteomes" id="UP000681720">
    <property type="component" value="Unassembled WGS sequence"/>
</dbReference>
<evidence type="ECO:0000256" key="1">
    <source>
        <dbReference type="ARBA" id="ARBA00022468"/>
    </source>
</evidence>
<dbReference type="PANTHER" id="PTHR22957">
    <property type="entry name" value="TBC1 DOMAIN FAMILY MEMBER GTPASE-ACTIVATING PROTEIN"/>
    <property type="match status" value="1"/>
</dbReference>
<dbReference type="Pfam" id="PF00566">
    <property type="entry name" value="RabGAP-TBC"/>
    <property type="match status" value="1"/>
</dbReference>
<dbReference type="Gene3D" id="1.10.472.80">
    <property type="entry name" value="Ypt/Rab-GAP domain of gyp1p, domain 3"/>
    <property type="match status" value="1"/>
</dbReference>
<feature type="non-terminal residue" evidence="3">
    <location>
        <position position="1"/>
    </location>
</feature>
<sequence>MRDESLAYLCFCSIMRRIRAYFATDGVAIATKFHHLKLLLQAIDPVYWNFFESCGAVSLFFTYRWLLLECKREFPFNESLRTLEVMWATLPIASEPPPLTDIPLLPLLSDIAMPHMQFPIICRPSLQRRAL</sequence>
<keyword evidence="1" id="KW-0343">GTPase activation</keyword>
<evidence type="ECO:0000259" key="2">
    <source>
        <dbReference type="PROSITE" id="PS50086"/>
    </source>
</evidence>
<dbReference type="InterPro" id="IPR000195">
    <property type="entry name" value="Rab-GAP-TBC_dom"/>
</dbReference>
<dbReference type="PANTHER" id="PTHR22957:SF333">
    <property type="entry name" value="TBC1 DOMAIN FAMILY MEMBER 25"/>
    <property type="match status" value="1"/>
</dbReference>
<dbReference type="EMBL" id="CAJOBJ010370362">
    <property type="protein sequence ID" value="CAF5223124.1"/>
    <property type="molecule type" value="Genomic_DNA"/>
</dbReference>
<evidence type="ECO:0000313" key="4">
    <source>
        <dbReference type="Proteomes" id="UP000681720"/>
    </source>
</evidence>
<gene>
    <name evidence="3" type="ORF">GIL414_LOCUS85423</name>
</gene>
<dbReference type="InterPro" id="IPR035969">
    <property type="entry name" value="Rab-GAP_TBC_sf"/>
</dbReference>